<dbReference type="PANTHER" id="PTHR12789:SF0">
    <property type="entry name" value="DENSITY-REGULATED PROTEIN"/>
    <property type="match status" value="1"/>
</dbReference>
<dbReference type="SUPFAM" id="SSF55159">
    <property type="entry name" value="eIF1-like"/>
    <property type="match status" value="1"/>
</dbReference>
<dbReference type="Gene3D" id="3.30.780.10">
    <property type="entry name" value="SUI1-like domain"/>
    <property type="match status" value="1"/>
</dbReference>
<protein>
    <submittedName>
        <fullName evidence="6">Translation initiation factor</fullName>
    </submittedName>
</protein>
<keyword evidence="3" id="KW-0648">Protein biosynthesis</keyword>
<proteinExistence type="inferred from homology"/>
<organism evidence="6 7">
    <name type="scientific">Christiangramia sediminis</name>
    <dbReference type="NCBI Taxonomy" id="2881336"/>
    <lineage>
        <taxon>Bacteria</taxon>
        <taxon>Pseudomonadati</taxon>
        <taxon>Bacteroidota</taxon>
        <taxon>Flavobacteriia</taxon>
        <taxon>Flavobacteriales</taxon>
        <taxon>Flavobacteriaceae</taxon>
        <taxon>Christiangramia</taxon>
    </lineage>
</organism>
<comment type="similarity">
    <text evidence="1">Belongs to the SUI1 family.</text>
</comment>
<dbReference type="PANTHER" id="PTHR12789">
    <property type="entry name" value="DENSITY-REGULATED PROTEIN HOMOLOG"/>
    <property type="match status" value="1"/>
</dbReference>
<dbReference type="Proteomes" id="UP001139414">
    <property type="component" value="Unassembled WGS sequence"/>
</dbReference>
<keyword evidence="2" id="KW-0810">Translation regulation</keyword>
<dbReference type="GO" id="GO:0006417">
    <property type="term" value="P:regulation of translation"/>
    <property type="evidence" value="ECO:0007669"/>
    <property type="project" value="UniProtKB-KW"/>
</dbReference>
<evidence type="ECO:0000259" key="5">
    <source>
        <dbReference type="PROSITE" id="PS50296"/>
    </source>
</evidence>
<evidence type="ECO:0000313" key="7">
    <source>
        <dbReference type="Proteomes" id="UP001139414"/>
    </source>
</evidence>
<dbReference type="InterPro" id="IPR036877">
    <property type="entry name" value="SUI1_dom_sf"/>
</dbReference>
<dbReference type="Pfam" id="PF01253">
    <property type="entry name" value="SUI1"/>
    <property type="match status" value="1"/>
</dbReference>
<dbReference type="PIRSF" id="PIRSF037511">
    <property type="entry name" value="Transl_init_SUI1_pro"/>
    <property type="match status" value="1"/>
</dbReference>
<dbReference type="GO" id="GO:0003743">
    <property type="term" value="F:translation initiation factor activity"/>
    <property type="evidence" value="ECO:0007669"/>
    <property type="project" value="UniProtKB-KW"/>
</dbReference>
<dbReference type="InterPro" id="IPR005872">
    <property type="entry name" value="SUI1_arc_bac"/>
</dbReference>
<gene>
    <name evidence="6" type="ORF">LGQ90_02830</name>
</gene>
<dbReference type="GO" id="GO:0001731">
    <property type="term" value="P:formation of translation preinitiation complex"/>
    <property type="evidence" value="ECO:0007669"/>
    <property type="project" value="TreeGrafter"/>
</dbReference>
<evidence type="ECO:0000256" key="2">
    <source>
        <dbReference type="ARBA" id="ARBA00022845"/>
    </source>
</evidence>
<keyword evidence="7" id="KW-1185">Reference proteome</keyword>
<dbReference type="EMBL" id="JAJBZG010000001">
    <property type="protein sequence ID" value="MCB7480190.1"/>
    <property type="molecule type" value="Genomic_DNA"/>
</dbReference>
<dbReference type="PROSITE" id="PS50296">
    <property type="entry name" value="SUI1"/>
    <property type="match status" value="1"/>
</dbReference>
<reference evidence="6" key="1">
    <citation type="submission" date="2021-10" db="EMBL/GenBank/DDBJ databases">
        <title>Gramella sp. ASW11-100T, isolated from marine sediment.</title>
        <authorList>
            <person name="Xia C."/>
        </authorList>
    </citation>
    <scope>NUCLEOTIDE SEQUENCE</scope>
    <source>
        <strain evidence="6">ASW11-100</strain>
    </source>
</reference>
<evidence type="ECO:0000313" key="6">
    <source>
        <dbReference type="EMBL" id="MCB7480190.1"/>
    </source>
</evidence>
<dbReference type="RefSeq" id="WP_229337912.1">
    <property type="nucleotide sequence ID" value="NZ_JAJBZG010000001.1"/>
</dbReference>
<comment type="caution">
    <text evidence="6">The sequence shown here is derived from an EMBL/GenBank/DDBJ whole genome shotgun (WGS) entry which is preliminary data.</text>
</comment>
<dbReference type="AlphaFoldDB" id="A0A9X1LH20"/>
<feature type="domain" description="SUI1" evidence="5">
    <location>
        <begin position="50"/>
        <end position="110"/>
    </location>
</feature>
<dbReference type="CDD" id="cd11567">
    <property type="entry name" value="YciH_like"/>
    <property type="match status" value="1"/>
</dbReference>
<dbReference type="GO" id="GO:0002188">
    <property type="term" value="P:translation reinitiation"/>
    <property type="evidence" value="ECO:0007669"/>
    <property type="project" value="TreeGrafter"/>
</dbReference>
<keyword evidence="6" id="KW-0396">Initiation factor</keyword>
<evidence type="ECO:0000256" key="3">
    <source>
        <dbReference type="ARBA" id="ARBA00022917"/>
    </source>
</evidence>
<dbReference type="InterPro" id="IPR001950">
    <property type="entry name" value="SUI1"/>
</dbReference>
<evidence type="ECO:0000256" key="4">
    <source>
        <dbReference type="SAM" id="MobiDB-lite"/>
    </source>
</evidence>
<sequence length="118" mass="12911">MAKKKLGLEDLGGFVFSTNDDFDESEYANGESQEEIAPKDQQLEAHFSNKGRGGKTVTIIKGYEGPDEDLIVLGKMLKKKCGVGGSTKDGEIIIQGDDREKIMKILKKEGYNVKRVGG</sequence>
<dbReference type="GO" id="GO:0003729">
    <property type="term" value="F:mRNA binding"/>
    <property type="evidence" value="ECO:0007669"/>
    <property type="project" value="TreeGrafter"/>
</dbReference>
<feature type="region of interest" description="Disordered" evidence="4">
    <location>
        <begin position="17"/>
        <end position="40"/>
    </location>
</feature>
<dbReference type="InterPro" id="IPR050318">
    <property type="entry name" value="DENR/SUI1_TIF"/>
</dbReference>
<accession>A0A9X1LH20</accession>
<evidence type="ECO:0000256" key="1">
    <source>
        <dbReference type="ARBA" id="ARBA00005422"/>
    </source>
</evidence>
<name>A0A9X1LH20_9FLAO</name>